<feature type="non-terminal residue" evidence="3">
    <location>
        <position position="1"/>
    </location>
</feature>
<evidence type="ECO:0000313" key="3">
    <source>
        <dbReference type="EMBL" id="CAA9485745.1"/>
    </source>
</evidence>
<dbReference type="GO" id="GO:0005829">
    <property type="term" value="C:cytosol"/>
    <property type="evidence" value="ECO:0007669"/>
    <property type="project" value="TreeGrafter"/>
</dbReference>
<sequence length="387" mass="39837">GSMPSDSRTVFEEGLIVPPVRLVREGLLAEDVLELILANVRTPAIRRGDLRAQLAANHLAQVRLAELAARRGTPPIETGFAAVLAYAERRTREALRALPDGVAEAEGELEGDGVTDADVPIRVRVEIDGDALRVDFTGTAPAVAGNVNCPLAVTRSACCFALRVLTGADVPANAGAYAPLEVIAPENSLVCARAPSAVVAGNVETSQRIADTVLLALSRLVDGLPAQGQGTMNNLVIGGAGWTYYETIGGGQGAGPRGPGDSGVHVGMTNTLNTPIEALELEFPMRVERYELARGSGGAGRHAGGDGIERAVRVLEPCSLSLLTDRRRHAPAGVRGGGDGAVGVNRLDGEAVAPKVARELRAGQVVSLTTPGGGGWGRSGGDPGEAT</sequence>
<dbReference type="PANTHER" id="PTHR11365:SF23">
    <property type="entry name" value="HYPOTHETICAL 5-OXOPROLINASE (EUROFUNG)-RELATED"/>
    <property type="match status" value="1"/>
</dbReference>
<dbReference type="GO" id="GO:0017168">
    <property type="term" value="F:5-oxoprolinase (ATP-hydrolyzing) activity"/>
    <property type="evidence" value="ECO:0007669"/>
    <property type="project" value="TreeGrafter"/>
</dbReference>
<keyword evidence="3" id="KW-0378">Hydrolase</keyword>
<feature type="compositionally biased region" description="Gly residues" evidence="1">
    <location>
        <begin position="371"/>
        <end position="387"/>
    </location>
</feature>
<dbReference type="Pfam" id="PF02538">
    <property type="entry name" value="Hydantoinase_B"/>
    <property type="match status" value="1"/>
</dbReference>
<gene>
    <name evidence="3" type="ORF">AVDCRST_MAG65-1718</name>
</gene>
<reference evidence="3" key="1">
    <citation type="submission" date="2020-02" db="EMBL/GenBank/DDBJ databases">
        <authorList>
            <person name="Meier V. D."/>
        </authorList>
    </citation>
    <scope>NUCLEOTIDE SEQUENCE</scope>
    <source>
        <strain evidence="3">AVDCRST_MAG65</strain>
    </source>
</reference>
<proteinExistence type="predicted"/>
<organism evidence="3">
    <name type="scientific">uncultured Solirubrobacteraceae bacterium</name>
    <dbReference type="NCBI Taxonomy" id="1162706"/>
    <lineage>
        <taxon>Bacteria</taxon>
        <taxon>Bacillati</taxon>
        <taxon>Actinomycetota</taxon>
        <taxon>Thermoleophilia</taxon>
        <taxon>Solirubrobacterales</taxon>
        <taxon>Solirubrobacteraceae</taxon>
        <taxon>environmental samples</taxon>
    </lineage>
</organism>
<dbReference type="InterPro" id="IPR003692">
    <property type="entry name" value="Hydantoinase_B"/>
</dbReference>
<accession>A0A6J4S0D2</accession>
<evidence type="ECO:0000256" key="1">
    <source>
        <dbReference type="SAM" id="MobiDB-lite"/>
    </source>
</evidence>
<dbReference type="EMBL" id="CADCVL010000304">
    <property type="protein sequence ID" value="CAA9485745.1"/>
    <property type="molecule type" value="Genomic_DNA"/>
</dbReference>
<dbReference type="EC" id="3.5.2.14" evidence="3"/>
<dbReference type="GO" id="GO:0047423">
    <property type="term" value="F:N-methylhydantoinase (ATP-hydrolyzing) activity"/>
    <property type="evidence" value="ECO:0007669"/>
    <property type="project" value="UniProtKB-EC"/>
</dbReference>
<evidence type="ECO:0000259" key="2">
    <source>
        <dbReference type="Pfam" id="PF02538"/>
    </source>
</evidence>
<feature type="region of interest" description="Disordered" evidence="1">
    <location>
        <begin position="367"/>
        <end position="387"/>
    </location>
</feature>
<name>A0A6J4S0D2_9ACTN</name>
<dbReference type="InterPro" id="IPR045079">
    <property type="entry name" value="Oxoprolinase-like"/>
</dbReference>
<dbReference type="GO" id="GO:0006749">
    <property type="term" value="P:glutathione metabolic process"/>
    <property type="evidence" value="ECO:0007669"/>
    <property type="project" value="TreeGrafter"/>
</dbReference>
<dbReference type="PANTHER" id="PTHR11365">
    <property type="entry name" value="5-OXOPROLINASE RELATED"/>
    <property type="match status" value="1"/>
</dbReference>
<feature type="domain" description="Hydantoinase B/oxoprolinase" evidence="2">
    <location>
        <begin position="1"/>
        <end position="378"/>
    </location>
</feature>
<protein>
    <submittedName>
        <fullName evidence="3">N-methylhydantoinase B</fullName>
        <ecNumber evidence="3">3.5.2.14</ecNumber>
    </submittedName>
</protein>
<dbReference type="AlphaFoldDB" id="A0A6J4S0D2"/>